<keyword evidence="2" id="KW-0472">Membrane</keyword>
<name>A0ABW5WBW3_9PSEU</name>
<sequence>MPTSRPTAAHVSAVVSSLGLVVAVTGSFLPWFRSGEVERNSYQAAGLVDRFALLDNPFATGALAAWGAVPLLCALCVALFATRLLRVGATTTVLLAIVVGTVSLLATVQRSDGEGVIGITPAGPLTTTTGMGIALLGGLGVLGTAWRPRRRGPTPRTQRPHSAPEERTGREP</sequence>
<organism evidence="3 4">
    <name type="scientific">Prauserella oleivorans</name>
    <dbReference type="NCBI Taxonomy" id="1478153"/>
    <lineage>
        <taxon>Bacteria</taxon>
        <taxon>Bacillati</taxon>
        <taxon>Actinomycetota</taxon>
        <taxon>Actinomycetes</taxon>
        <taxon>Pseudonocardiales</taxon>
        <taxon>Pseudonocardiaceae</taxon>
        <taxon>Prauserella</taxon>
    </lineage>
</organism>
<evidence type="ECO:0000313" key="3">
    <source>
        <dbReference type="EMBL" id="MFD2801030.1"/>
    </source>
</evidence>
<reference evidence="4" key="1">
    <citation type="journal article" date="2019" name="Int. J. Syst. Evol. Microbiol.">
        <title>The Global Catalogue of Microorganisms (GCM) 10K type strain sequencing project: providing services to taxonomists for standard genome sequencing and annotation.</title>
        <authorList>
            <consortium name="The Broad Institute Genomics Platform"/>
            <consortium name="The Broad Institute Genome Sequencing Center for Infectious Disease"/>
            <person name="Wu L."/>
            <person name="Ma J."/>
        </authorList>
    </citation>
    <scope>NUCLEOTIDE SEQUENCE [LARGE SCALE GENOMIC DNA]</scope>
    <source>
        <strain evidence="4">IBRC-M 10906</strain>
    </source>
</reference>
<feature type="transmembrane region" description="Helical" evidence="2">
    <location>
        <begin position="58"/>
        <end position="80"/>
    </location>
</feature>
<evidence type="ECO:0000256" key="2">
    <source>
        <dbReference type="SAM" id="Phobius"/>
    </source>
</evidence>
<comment type="caution">
    <text evidence="3">The sequence shown here is derived from an EMBL/GenBank/DDBJ whole genome shotgun (WGS) entry which is preliminary data.</text>
</comment>
<dbReference type="RefSeq" id="WP_377391015.1">
    <property type="nucleotide sequence ID" value="NZ_JBHSAN010000024.1"/>
</dbReference>
<feature type="transmembrane region" description="Helical" evidence="2">
    <location>
        <begin position="128"/>
        <end position="146"/>
    </location>
</feature>
<evidence type="ECO:0000313" key="4">
    <source>
        <dbReference type="Proteomes" id="UP001597478"/>
    </source>
</evidence>
<evidence type="ECO:0000256" key="1">
    <source>
        <dbReference type="SAM" id="MobiDB-lite"/>
    </source>
</evidence>
<dbReference type="Proteomes" id="UP001597478">
    <property type="component" value="Unassembled WGS sequence"/>
</dbReference>
<dbReference type="EMBL" id="JBHUOF010000021">
    <property type="protein sequence ID" value="MFD2801030.1"/>
    <property type="molecule type" value="Genomic_DNA"/>
</dbReference>
<gene>
    <name evidence="3" type="ORF">ACFS2C_16685</name>
</gene>
<protein>
    <recommendedName>
        <fullName evidence="5">Tryptophan-associated transmembrane protein</fullName>
    </recommendedName>
</protein>
<evidence type="ECO:0008006" key="5">
    <source>
        <dbReference type="Google" id="ProtNLM"/>
    </source>
</evidence>
<feature type="compositionally biased region" description="Basic and acidic residues" evidence="1">
    <location>
        <begin position="162"/>
        <end position="172"/>
    </location>
</feature>
<feature type="transmembrane region" description="Helical" evidence="2">
    <location>
        <begin position="87"/>
        <end position="108"/>
    </location>
</feature>
<accession>A0ABW5WBW3</accession>
<keyword evidence="2" id="KW-0812">Transmembrane</keyword>
<feature type="transmembrane region" description="Helical" evidence="2">
    <location>
        <begin position="12"/>
        <end position="32"/>
    </location>
</feature>
<proteinExistence type="predicted"/>
<feature type="region of interest" description="Disordered" evidence="1">
    <location>
        <begin position="146"/>
        <end position="172"/>
    </location>
</feature>
<keyword evidence="4" id="KW-1185">Reference proteome</keyword>
<keyword evidence="2" id="KW-1133">Transmembrane helix</keyword>